<evidence type="ECO:0000313" key="1">
    <source>
        <dbReference type="EMBL" id="MBF8189324.1"/>
    </source>
</evidence>
<keyword evidence="2" id="KW-1185">Reference proteome</keyword>
<sequence>MTFPAGFLWGAGGLSRRFPGTPLMITENGGVYATGTRTIKDSGRYYAQLIAGGGTAPVPPKIEAFG</sequence>
<organism evidence="1 2">
    <name type="scientific">Nonomuraea cypriaca</name>
    <dbReference type="NCBI Taxonomy" id="1187855"/>
    <lineage>
        <taxon>Bacteria</taxon>
        <taxon>Bacillati</taxon>
        <taxon>Actinomycetota</taxon>
        <taxon>Actinomycetes</taxon>
        <taxon>Streptosporangiales</taxon>
        <taxon>Streptosporangiaceae</taxon>
        <taxon>Nonomuraea</taxon>
    </lineage>
</organism>
<dbReference type="EMBL" id="JADOGI010000088">
    <property type="protein sequence ID" value="MBF8189324.1"/>
    <property type="molecule type" value="Genomic_DNA"/>
</dbReference>
<accession>A0A931ADX3</accession>
<evidence type="ECO:0000313" key="2">
    <source>
        <dbReference type="Proteomes" id="UP000605361"/>
    </source>
</evidence>
<proteinExistence type="predicted"/>
<dbReference type="AlphaFoldDB" id="A0A931ADX3"/>
<dbReference type="Proteomes" id="UP000605361">
    <property type="component" value="Unassembled WGS sequence"/>
</dbReference>
<protein>
    <submittedName>
        <fullName evidence="1">Uncharacterized protein</fullName>
    </submittedName>
</protein>
<gene>
    <name evidence="1" type="ORF">ITP53_27045</name>
</gene>
<dbReference type="RefSeq" id="WP_195898261.1">
    <property type="nucleotide sequence ID" value="NZ_JADOGI010000088.1"/>
</dbReference>
<name>A0A931ADX3_9ACTN</name>
<comment type="caution">
    <text evidence="1">The sequence shown here is derived from an EMBL/GenBank/DDBJ whole genome shotgun (WGS) entry which is preliminary data.</text>
</comment>
<reference evidence="1" key="1">
    <citation type="submission" date="2020-11" db="EMBL/GenBank/DDBJ databases">
        <title>Whole-genome analyses of Nonomuraea sp. K274.</title>
        <authorList>
            <person name="Veyisoglu A."/>
        </authorList>
    </citation>
    <scope>NUCLEOTIDE SEQUENCE</scope>
    <source>
        <strain evidence="1">K274</strain>
    </source>
</reference>